<proteinExistence type="predicted"/>
<comment type="caution">
    <text evidence="2">The sequence shown here is derived from an EMBL/GenBank/DDBJ whole genome shotgun (WGS) entry which is preliminary data.</text>
</comment>
<protein>
    <recommendedName>
        <fullName evidence="1">Heterokaryon incompatibility domain-containing protein</fullName>
    </recommendedName>
</protein>
<evidence type="ECO:0000259" key="1">
    <source>
        <dbReference type="Pfam" id="PF06985"/>
    </source>
</evidence>
<evidence type="ECO:0000313" key="3">
    <source>
        <dbReference type="Proteomes" id="UP001345691"/>
    </source>
</evidence>
<feature type="domain" description="Heterokaryon incompatibility" evidence="1">
    <location>
        <begin position="28"/>
        <end position="117"/>
    </location>
</feature>
<sequence>MHLVEIQDGDTLCLKTNVTETTDDVPSYAILSHTWALNNAEEVTFQDIRSGSVDKPGYTKIKFCQGQAREDGLRHFWVDTCCIDKTNQVELSEALISMFRWYQEAKKCYVYLSDVSFSGNGAEQDNIQYEAEFRKSRWFTRGWTLQELLAPRTVEFFSREGRYLGDKTTLSQQIHEITGVPLRALHGTNLTTFSVEERMRWAARRKTKRKEDQAYCLLGIFSVFLPPLYGEGDNAFNRLRREINEHWREFPNLRKAPPPILSSDPNVRRSTYTVQDRAGPEVSPFSTGAAATSNNPQTALRLCTIAQWMFDLQTRPTTHPQLLRGSHEERRAFDYFVHVVGPILAGIHDLEFWQKVVPRWSVSDSVVWLAIVSISRLYEQVKTATLDSFEQARFLPGCQWALDYHGRAIKAYRQRLQSPNHDIPTALLSCILFALFEFELWNVDTALVLVQSCFKMMALMKRCPSDLDVNGKICNFFARLSNLLSPSMTTSLITHKSPCARQMFRLSVLFIMPDRLDEYRIRLYGLMHEATLVTRQADPKWISAEAVSADELFMRQTRILQSLEDWRQEILKFRTERPCDSHTWLLSLLMMYYWTTYIHLSVCMSQQETKFDKHVNGFGEILHHAKIGLTFATSAKMRSPFSVELCPVRPLFFTAFKCRHRRIRRQAVETLRQSKAVTSIGKHPGVVNLASAIIATEEDGMDSNLDLQDSKEVRTVMASEDKRVRQVDVSKPLEDEGGVVSEQATVAKLLIHPCASRLQTHDCAKTVSVDMHTGEILSDVTIHASGCSMG</sequence>
<evidence type="ECO:0000313" key="2">
    <source>
        <dbReference type="EMBL" id="KAK5056942.1"/>
    </source>
</evidence>
<dbReference type="PANTHER" id="PTHR10622:SF10">
    <property type="entry name" value="HET DOMAIN-CONTAINING PROTEIN"/>
    <property type="match status" value="1"/>
</dbReference>
<keyword evidence="3" id="KW-1185">Reference proteome</keyword>
<accession>A0ABR0J5P1</accession>
<name>A0ABR0J5P1_9EURO</name>
<dbReference type="PANTHER" id="PTHR10622">
    <property type="entry name" value="HET DOMAIN-CONTAINING PROTEIN"/>
    <property type="match status" value="1"/>
</dbReference>
<reference evidence="2 3" key="1">
    <citation type="submission" date="2023-08" db="EMBL/GenBank/DDBJ databases">
        <title>Black Yeasts Isolated from many extreme environments.</title>
        <authorList>
            <person name="Coleine C."/>
            <person name="Stajich J.E."/>
            <person name="Selbmann L."/>
        </authorList>
    </citation>
    <scope>NUCLEOTIDE SEQUENCE [LARGE SCALE GENOMIC DNA]</scope>
    <source>
        <strain evidence="2 3">CCFEE 6328</strain>
    </source>
</reference>
<dbReference type="Proteomes" id="UP001345691">
    <property type="component" value="Unassembled WGS sequence"/>
</dbReference>
<dbReference type="EMBL" id="JAVRRF010000017">
    <property type="protein sequence ID" value="KAK5056942.1"/>
    <property type="molecule type" value="Genomic_DNA"/>
</dbReference>
<dbReference type="InterPro" id="IPR010730">
    <property type="entry name" value="HET"/>
</dbReference>
<dbReference type="Pfam" id="PF06985">
    <property type="entry name" value="HET"/>
    <property type="match status" value="1"/>
</dbReference>
<organism evidence="2 3">
    <name type="scientific">Exophiala sideris</name>
    <dbReference type="NCBI Taxonomy" id="1016849"/>
    <lineage>
        <taxon>Eukaryota</taxon>
        <taxon>Fungi</taxon>
        <taxon>Dikarya</taxon>
        <taxon>Ascomycota</taxon>
        <taxon>Pezizomycotina</taxon>
        <taxon>Eurotiomycetes</taxon>
        <taxon>Chaetothyriomycetidae</taxon>
        <taxon>Chaetothyriales</taxon>
        <taxon>Herpotrichiellaceae</taxon>
        <taxon>Exophiala</taxon>
    </lineage>
</organism>
<gene>
    <name evidence="2" type="ORF">LTR69_007580</name>
</gene>